<accession>A0A934IWD7</accession>
<evidence type="ECO:0000313" key="2">
    <source>
        <dbReference type="EMBL" id="MBJ3784018.1"/>
    </source>
</evidence>
<dbReference type="Proteomes" id="UP000602124">
    <property type="component" value="Unassembled WGS sequence"/>
</dbReference>
<organism evidence="2 3">
    <name type="scientific">Devosia sediminis</name>
    <dbReference type="NCBI Taxonomy" id="2798801"/>
    <lineage>
        <taxon>Bacteria</taxon>
        <taxon>Pseudomonadati</taxon>
        <taxon>Pseudomonadota</taxon>
        <taxon>Alphaproteobacteria</taxon>
        <taxon>Hyphomicrobiales</taxon>
        <taxon>Devosiaceae</taxon>
        <taxon>Devosia</taxon>
    </lineage>
</organism>
<dbReference type="EMBL" id="JAEKMH010000001">
    <property type="protein sequence ID" value="MBJ3784018.1"/>
    <property type="molecule type" value="Genomic_DNA"/>
</dbReference>
<keyword evidence="3" id="KW-1185">Reference proteome</keyword>
<gene>
    <name evidence="2" type="ORF">JEQ47_04715</name>
</gene>
<keyword evidence="1" id="KW-0812">Transmembrane</keyword>
<dbReference type="RefSeq" id="WP_198875223.1">
    <property type="nucleotide sequence ID" value="NZ_JAEKMH010000001.1"/>
</dbReference>
<feature type="transmembrane region" description="Helical" evidence="1">
    <location>
        <begin position="20"/>
        <end position="36"/>
    </location>
</feature>
<reference evidence="2" key="1">
    <citation type="submission" date="2020-12" db="EMBL/GenBank/DDBJ databases">
        <title>Devosia sp. MSA67 isolated from Mo River.</title>
        <authorList>
            <person name="Ma F."/>
            <person name="Zi Z."/>
        </authorList>
    </citation>
    <scope>NUCLEOTIDE SEQUENCE</scope>
    <source>
        <strain evidence="2">MSA67</strain>
    </source>
</reference>
<sequence length="237" mass="26636">MFIRVVTGIAQHLDVRIPEWIGGIGLILWGMNLILTDTSWTNPQAWSLMLSITSEDTWGLICVVAGGLWLLALTVNGTFADTAYPVGEVFEGCLAWIAPYTPVYNSWKWVVSWDGWFGHSGVAESKQAAADAATNAWWRLVQTDVPRDVDFDATRIVAQILVRPMPNSLFGEDGPFLQSLHWHLTRIFHEELAAGTAPAVVLDLARMLGSEIERRHEGGELKRPVQFTPQKMRRRRR</sequence>
<proteinExistence type="predicted"/>
<feature type="transmembrane region" description="Helical" evidence="1">
    <location>
        <begin position="57"/>
        <end position="75"/>
    </location>
</feature>
<keyword evidence="1" id="KW-1133">Transmembrane helix</keyword>
<keyword evidence="1" id="KW-0472">Membrane</keyword>
<protein>
    <submittedName>
        <fullName evidence="2">Uncharacterized protein</fullName>
    </submittedName>
</protein>
<name>A0A934IWD7_9HYPH</name>
<comment type="caution">
    <text evidence="2">The sequence shown here is derived from an EMBL/GenBank/DDBJ whole genome shotgun (WGS) entry which is preliminary data.</text>
</comment>
<dbReference type="AlphaFoldDB" id="A0A934IWD7"/>
<evidence type="ECO:0000256" key="1">
    <source>
        <dbReference type="SAM" id="Phobius"/>
    </source>
</evidence>
<evidence type="ECO:0000313" key="3">
    <source>
        <dbReference type="Proteomes" id="UP000602124"/>
    </source>
</evidence>